<organism evidence="7 8">
    <name type="scientific">Phytohabitans aurantiacus</name>
    <dbReference type="NCBI Taxonomy" id="3016789"/>
    <lineage>
        <taxon>Bacteria</taxon>
        <taxon>Bacillati</taxon>
        <taxon>Actinomycetota</taxon>
        <taxon>Actinomycetes</taxon>
        <taxon>Micromonosporales</taxon>
        <taxon>Micromonosporaceae</taxon>
    </lineage>
</organism>
<reference evidence="7" key="1">
    <citation type="submission" date="2022-12" db="EMBL/GenBank/DDBJ databases">
        <title>New Phytohabitans aurantiacus sp. RD004123 nov., an actinomycete isolated from soil.</title>
        <authorList>
            <person name="Triningsih D.W."/>
            <person name="Harunari E."/>
            <person name="Igarashi Y."/>
        </authorList>
    </citation>
    <scope>NUCLEOTIDE SEQUENCE</scope>
    <source>
        <strain evidence="7">RD004123</strain>
    </source>
</reference>
<evidence type="ECO:0000256" key="2">
    <source>
        <dbReference type="ARBA" id="ARBA00022729"/>
    </source>
</evidence>
<evidence type="ECO:0000259" key="6">
    <source>
        <dbReference type="Pfam" id="PF08386"/>
    </source>
</evidence>
<dbReference type="InterPro" id="IPR051601">
    <property type="entry name" value="Serine_prot/Carboxylest_S33"/>
</dbReference>
<dbReference type="InterPro" id="IPR000073">
    <property type="entry name" value="AB_hydrolase_1"/>
</dbReference>
<name>A0ABQ5QW47_9ACTN</name>
<evidence type="ECO:0000256" key="4">
    <source>
        <dbReference type="SAM" id="SignalP"/>
    </source>
</evidence>
<keyword evidence="3 7" id="KW-0378">Hydrolase</keyword>
<dbReference type="GO" id="GO:0016787">
    <property type="term" value="F:hydrolase activity"/>
    <property type="evidence" value="ECO:0007669"/>
    <property type="project" value="UniProtKB-KW"/>
</dbReference>
<evidence type="ECO:0000256" key="3">
    <source>
        <dbReference type="ARBA" id="ARBA00022801"/>
    </source>
</evidence>
<comment type="similarity">
    <text evidence="1">Belongs to the peptidase S33 family.</text>
</comment>
<dbReference type="Pfam" id="PF08386">
    <property type="entry name" value="Abhydrolase_4"/>
    <property type="match status" value="1"/>
</dbReference>
<dbReference type="PANTHER" id="PTHR43248">
    <property type="entry name" value="2-SUCCINYL-6-HYDROXY-2,4-CYCLOHEXADIENE-1-CARBOXYLATE SYNTHASE"/>
    <property type="match status" value="1"/>
</dbReference>
<evidence type="ECO:0000256" key="1">
    <source>
        <dbReference type="ARBA" id="ARBA00010088"/>
    </source>
</evidence>
<gene>
    <name evidence="7" type="ORF">Pa4123_39390</name>
</gene>
<dbReference type="Proteomes" id="UP001144280">
    <property type="component" value="Unassembled WGS sequence"/>
</dbReference>
<sequence length="485" mass="51350">MRAVTRIVAAVAGVVLAAPAVPALAGGQRLDWLACPGVDDPRLRCATVRVPLDHARPGGRTIEIAVSRLPAADPTTRRGVLFTTGGGPGNAGVPEPLNLARTVDPAVLARYDIVGFDMRFIERSTPITCGQPEEEPGGYWIRTATYQSFEDTAREARAYARDCARHAGWALPFATTAQAARDMDVIRAALGERTVSFLGGSYAAMLGAAYSTLFPHRVDRFVLDSPVDYDSAWHRYELARIPAFEDNYAAFTAYVAANHATFGLGATPAAVGETVRLAFARAAVTPIPAGDHAWTAGELGYLAVVATIFEQLWPVVATDLAAIFSGAPPPIPIDPRPAALPGTPGVPADNHTAANLAYRCGDNAWPRDPRTYRQALATLGNRYPVYGPSMANVNPCAYWPVSEDNTVPLRRNRAPAALVLAATHDASVPLDNSVATARAIAGSRLVTVDKRAHVPLLSGQGNACLTGAVTGYLTDGRLPAQDLTC</sequence>
<dbReference type="PANTHER" id="PTHR43248:SF29">
    <property type="entry name" value="TRIPEPTIDYL AMINOPEPTIDASE"/>
    <property type="match status" value="1"/>
</dbReference>
<dbReference type="EMBL" id="BSDI01000017">
    <property type="protein sequence ID" value="GLH98664.1"/>
    <property type="molecule type" value="Genomic_DNA"/>
</dbReference>
<evidence type="ECO:0000259" key="5">
    <source>
        <dbReference type="Pfam" id="PF00561"/>
    </source>
</evidence>
<evidence type="ECO:0000313" key="8">
    <source>
        <dbReference type="Proteomes" id="UP001144280"/>
    </source>
</evidence>
<feature type="chain" id="PRO_5046304465" evidence="4">
    <location>
        <begin position="26"/>
        <end position="485"/>
    </location>
</feature>
<evidence type="ECO:0000313" key="7">
    <source>
        <dbReference type="EMBL" id="GLH98664.1"/>
    </source>
</evidence>
<keyword evidence="8" id="KW-1185">Reference proteome</keyword>
<keyword evidence="2 4" id="KW-0732">Signal</keyword>
<feature type="signal peptide" evidence="4">
    <location>
        <begin position="1"/>
        <end position="25"/>
    </location>
</feature>
<feature type="domain" description="AB hydrolase-1" evidence="5">
    <location>
        <begin position="86"/>
        <end position="274"/>
    </location>
</feature>
<dbReference type="RefSeq" id="WP_281897777.1">
    <property type="nucleotide sequence ID" value="NZ_BSDI01000017.1"/>
</dbReference>
<feature type="domain" description="Peptidase S33 tripeptidyl aminopeptidase-like C-terminal" evidence="6">
    <location>
        <begin position="383"/>
        <end position="485"/>
    </location>
</feature>
<dbReference type="InterPro" id="IPR029058">
    <property type="entry name" value="AB_hydrolase_fold"/>
</dbReference>
<dbReference type="SUPFAM" id="SSF53474">
    <property type="entry name" value="alpha/beta-Hydrolases"/>
    <property type="match status" value="1"/>
</dbReference>
<proteinExistence type="inferred from homology"/>
<comment type="caution">
    <text evidence="7">The sequence shown here is derived from an EMBL/GenBank/DDBJ whole genome shotgun (WGS) entry which is preliminary data.</text>
</comment>
<accession>A0ABQ5QW47</accession>
<protein>
    <submittedName>
        <fullName evidence="7">Alpha/beta hydrolase</fullName>
    </submittedName>
</protein>
<dbReference type="Pfam" id="PF00561">
    <property type="entry name" value="Abhydrolase_1"/>
    <property type="match status" value="1"/>
</dbReference>
<dbReference type="InterPro" id="IPR013595">
    <property type="entry name" value="Pept_S33_TAP-like_C"/>
</dbReference>
<dbReference type="Gene3D" id="3.40.50.1820">
    <property type="entry name" value="alpha/beta hydrolase"/>
    <property type="match status" value="1"/>
</dbReference>